<dbReference type="Proteomes" id="UP001430172">
    <property type="component" value="Unassembled WGS sequence"/>
</dbReference>
<gene>
    <name evidence="1" type="ORF">JQN70_17735</name>
</gene>
<accession>A0ABS2CQT8</accession>
<evidence type="ECO:0000313" key="1">
    <source>
        <dbReference type="EMBL" id="MBM6402241.1"/>
    </source>
</evidence>
<reference evidence="1" key="1">
    <citation type="submission" date="2021-02" db="EMBL/GenBank/DDBJ databases">
        <title>Phycicoccus sp. MQZ13P-5T, whole genome shotgun sequence.</title>
        <authorList>
            <person name="Tuo L."/>
        </authorList>
    </citation>
    <scope>NUCLEOTIDE SEQUENCE</scope>
    <source>
        <strain evidence="1">MQZ13P-5</strain>
    </source>
</reference>
<dbReference type="RefSeq" id="WP_204132701.1">
    <property type="nucleotide sequence ID" value="NZ_JAFDVD010000022.1"/>
</dbReference>
<keyword evidence="2" id="KW-1185">Reference proteome</keyword>
<dbReference type="Pfam" id="PF11228">
    <property type="entry name" value="DUF3027"/>
    <property type="match status" value="1"/>
</dbReference>
<proteinExistence type="predicted"/>
<evidence type="ECO:0000313" key="2">
    <source>
        <dbReference type="Proteomes" id="UP001430172"/>
    </source>
</evidence>
<dbReference type="InterPro" id="IPR021391">
    <property type="entry name" value="DUF3027"/>
</dbReference>
<comment type="caution">
    <text evidence="1">The sequence shown here is derived from an EMBL/GenBank/DDBJ whole genome shotgun (WGS) entry which is preliminary data.</text>
</comment>
<protein>
    <submittedName>
        <fullName evidence="1">DUF3027 domain-containing protein</fullName>
    </submittedName>
</protein>
<name>A0ABS2CQT8_9MICO</name>
<organism evidence="1 2">
    <name type="scientific">Phycicoccus sonneratiae</name>
    <dbReference type="NCBI Taxonomy" id="2807628"/>
    <lineage>
        <taxon>Bacteria</taxon>
        <taxon>Bacillati</taxon>
        <taxon>Actinomycetota</taxon>
        <taxon>Actinomycetes</taxon>
        <taxon>Micrococcales</taxon>
        <taxon>Intrasporangiaceae</taxon>
        <taxon>Phycicoccus</taxon>
    </lineage>
</organism>
<sequence length="248" mass="25973">MPAATAVKPDSTLRGAVEPAREAALAVAEGDAVGEHLGMEMVEERLATHYFACTAPAYRGWRWAVSVSRVARSKAVTVCEANLVPGDGALLSPEWVPYAARLAPGDLGPGDVTPFVEDDPLLEPGFEATGDEDVDAVALWELGLGRPRVLSAEGRDVAAQRWYDGENGPSAPVATKAPMPCSSCGFLVPMAGALRSVFGVCANAWSPSDGRVVSLDHGCGAHSEVDLEAPAPERVSPPILDDFELDPT</sequence>
<dbReference type="EMBL" id="JAFDVD010000022">
    <property type="protein sequence ID" value="MBM6402241.1"/>
    <property type="molecule type" value="Genomic_DNA"/>
</dbReference>